<comment type="cofactor">
    <cofactor evidence="1">
        <name>Cu cation</name>
        <dbReference type="ChEBI" id="CHEBI:23378"/>
    </cofactor>
    <text evidence="1">Contains 1 topaquinone per subunit.</text>
</comment>
<dbReference type="GO" id="GO:0005507">
    <property type="term" value="F:copper ion binding"/>
    <property type="evidence" value="ECO:0007669"/>
    <property type="project" value="InterPro"/>
</dbReference>
<dbReference type="Pfam" id="PF01179">
    <property type="entry name" value="Cu_amine_oxid"/>
    <property type="match status" value="1"/>
</dbReference>
<feature type="domain" description="Copper amine oxidase catalytic" evidence="3">
    <location>
        <begin position="498"/>
        <end position="603"/>
    </location>
</feature>
<feature type="region of interest" description="Disordered" evidence="2">
    <location>
        <begin position="35"/>
        <end position="56"/>
    </location>
</feature>
<keyword evidence="1" id="KW-0801">TPQ</keyword>
<evidence type="ECO:0000256" key="1">
    <source>
        <dbReference type="RuleBase" id="RU000672"/>
    </source>
</evidence>
<comment type="caution">
    <text evidence="4">The sequence shown here is derived from an EMBL/GenBank/DDBJ whole genome shotgun (WGS) entry which is preliminary data.</text>
</comment>
<dbReference type="InterPro" id="IPR043151">
    <property type="entry name" value="BAH_sf"/>
</dbReference>
<evidence type="ECO:0000256" key="2">
    <source>
        <dbReference type="SAM" id="MobiDB-lite"/>
    </source>
</evidence>
<dbReference type="SUPFAM" id="SSF49998">
    <property type="entry name" value="Amine oxidase catalytic domain"/>
    <property type="match status" value="1"/>
</dbReference>
<keyword evidence="1" id="KW-0560">Oxidoreductase</keyword>
<evidence type="ECO:0000259" key="3">
    <source>
        <dbReference type="Pfam" id="PF01179"/>
    </source>
</evidence>
<reference evidence="4 5" key="1">
    <citation type="journal article" date="2016" name="Genome Biol. Evol.">
        <title>Divergent and convergent evolution of fungal pathogenicity.</title>
        <authorList>
            <person name="Shang Y."/>
            <person name="Xiao G."/>
            <person name="Zheng P."/>
            <person name="Cen K."/>
            <person name="Zhan S."/>
            <person name="Wang C."/>
        </authorList>
    </citation>
    <scope>NUCLEOTIDE SEQUENCE [LARGE SCALE GENOMIC DNA]</scope>
    <source>
        <strain evidence="4 5">RCEF 1005</strain>
    </source>
</reference>
<dbReference type="InterPro" id="IPR036460">
    <property type="entry name" value="Cu_amine_oxidase_C_sf"/>
</dbReference>
<dbReference type="PANTHER" id="PTHR10638:SF91">
    <property type="entry name" value="AMINE OXIDASE"/>
    <property type="match status" value="1"/>
</dbReference>
<keyword evidence="1" id="KW-0186">Copper</keyword>
<evidence type="ECO:0000313" key="4">
    <source>
        <dbReference type="EMBL" id="OAA59525.1"/>
    </source>
</evidence>
<protein>
    <recommendedName>
        <fullName evidence="1">Amine oxidase</fullName>
        <ecNumber evidence="1">1.4.3.-</ecNumber>
    </recommendedName>
</protein>
<dbReference type="InterPro" id="IPR000269">
    <property type="entry name" value="Cu_amine_oxidase"/>
</dbReference>
<dbReference type="Proteomes" id="UP000076881">
    <property type="component" value="Unassembled WGS sequence"/>
</dbReference>
<dbReference type="EMBL" id="AZHF01000023">
    <property type="protein sequence ID" value="OAA59525.1"/>
    <property type="molecule type" value="Genomic_DNA"/>
</dbReference>
<dbReference type="GO" id="GO:0008131">
    <property type="term" value="F:primary methylamine oxidase activity"/>
    <property type="evidence" value="ECO:0007669"/>
    <property type="project" value="InterPro"/>
</dbReference>
<evidence type="ECO:0000313" key="5">
    <source>
        <dbReference type="Proteomes" id="UP000076881"/>
    </source>
</evidence>
<accession>A0A167SDI4</accession>
<dbReference type="OrthoDB" id="10259622at2759"/>
<dbReference type="CDD" id="cd04370">
    <property type="entry name" value="BAH"/>
    <property type="match status" value="1"/>
</dbReference>
<dbReference type="Gene3D" id="2.30.30.490">
    <property type="match status" value="1"/>
</dbReference>
<gene>
    <name evidence="4" type="ORF">LEL_10839</name>
</gene>
<comment type="PTM">
    <text evidence="1">Topaquinone (TPQ) is generated by copper-dependent autoxidation of a specific tyrosyl residue.</text>
</comment>
<organism evidence="4 5">
    <name type="scientific">Akanthomyces lecanii RCEF 1005</name>
    <dbReference type="NCBI Taxonomy" id="1081108"/>
    <lineage>
        <taxon>Eukaryota</taxon>
        <taxon>Fungi</taxon>
        <taxon>Dikarya</taxon>
        <taxon>Ascomycota</taxon>
        <taxon>Pezizomycotina</taxon>
        <taxon>Sordariomycetes</taxon>
        <taxon>Hypocreomycetidae</taxon>
        <taxon>Hypocreales</taxon>
        <taxon>Cordycipitaceae</taxon>
        <taxon>Akanthomyces</taxon>
        <taxon>Cordyceps confragosa</taxon>
    </lineage>
</organism>
<name>A0A167SDI4_CORDF</name>
<keyword evidence="1" id="KW-0479">Metal-binding</keyword>
<keyword evidence="5" id="KW-1185">Reference proteome</keyword>
<comment type="similarity">
    <text evidence="1">Belongs to the copper/topaquinone oxidase family.</text>
</comment>
<proteinExistence type="inferred from homology"/>
<dbReference type="GO" id="GO:0048038">
    <property type="term" value="F:quinone binding"/>
    <property type="evidence" value="ECO:0007669"/>
    <property type="project" value="InterPro"/>
</dbReference>
<feature type="compositionally biased region" description="Basic residues" evidence="2">
    <location>
        <begin position="42"/>
        <end position="52"/>
    </location>
</feature>
<sequence>MVCKTRKRSRTIIEDERADCPFELHISSFPVARIEKNEKPSRNKSKPVKKNKNVNTSEEMTLFQPTLFEPTGKFRSEARMGVYYHVEPRKAWTSMTRYHSFILNNEKYLSDEFVSVANDNCITRGKLGEDLNAQVGPCNVWVAQILEIRALDERHVYARVCWMYSPDELPAGRRPYYGKNEIIASNHLDVINVLSIVHRVLRCRTPAHPDKMLVGCTNSDCGEWMHIDCLREDVLKRVHDRLGADKPHIPVVKEMNSTDTYLSIERLSAKPPLNAVTMEDGLPTDIISAQAKTSTGVLVKCREESDSRSAERSTPVISQTARHSKRLPGKKTTASENNAFAQRYNKTECAWCLDWKQMGKQCRMPTGRRDWTKEEMMAYLDWDKAEEDRIEATVAAEMEGNRFSKRRGMREIWKAAAADCEAQAVLYKTLKETRAETLVASSRCDGPRHRGRDTHVQRLPTQLTPWSSLGSGQSPNPSHDDLKLIHNMPERTDFKPLKVVQPPGASSTVTDNSLVEWQKWGFRISFTPRECALLHDIHYDNRSVVHRLSFNERTVTYCDPRPPKHRKQAFDFGDASASRAVNNPGLRCDYLRAIQYSDATLAAMAKYLISRLAIRTSLPGSTGTISFEESPVLPDRDKLAAVRLVSIPELVVEPASTCVGEMD</sequence>
<dbReference type="EC" id="1.4.3.-" evidence="1"/>
<dbReference type="Gene3D" id="2.70.98.20">
    <property type="entry name" value="Copper amine oxidase, catalytic domain"/>
    <property type="match status" value="1"/>
</dbReference>
<dbReference type="AlphaFoldDB" id="A0A167SDI4"/>
<feature type="region of interest" description="Disordered" evidence="2">
    <location>
        <begin position="303"/>
        <end position="333"/>
    </location>
</feature>
<dbReference type="InterPro" id="IPR015798">
    <property type="entry name" value="Cu_amine_oxidase_C"/>
</dbReference>
<dbReference type="GO" id="GO:0009308">
    <property type="term" value="P:amine metabolic process"/>
    <property type="evidence" value="ECO:0007669"/>
    <property type="project" value="UniProtKB-UniRule"/>
</dbReference>
<dbReference type="PANTHER" id="PTHR10638">
    <property type="entry name" value="COPPER AMINE OXIDASE"/>
    <property type="match status" value="1"/>
</dbReference>